<dbReference type="Proteomes" id="UP001501072">
    <property type="component" value="Unassembled WGS sequence"/>
</dbReference>
<protein>
    <submittedName>
        <fullName evidence="2">Uncharacterized protein</fullName>
    </submittedName>
</protein>
<proteinExistence type="predicted"/>
<organism evidence="2 3">
    <name type="scientific">Streptomyces thermogriseus</name>
    <dbReference type="NCBI Taxonomy" id="75292"/>
    <lineage>
        <taxon>Bacteria</taxon>
        <taxon>Bacillati</taxon>
        <taxon>Actinomycetota</taxon>
        <taxon>Actinomycetes</taxon>
        <taxon>Kitasatosporales</taxon>
        <taxon>Streptomycetaceae</taxon>
        <taxon>Streptomyces</taxon>
    </lineage>
</organism>
<keyword evidence="3" id="KW-1185">Reference proteome</keyword>
<name>A0ABN1T2G2_9ACTN</name>
<dbReference type="EMBL" id="BAAAHU010000043">
    <property type="protein sequence ID" value="GAA1013199.1"/>
    <property type="molecule type" value="Genomic_DNA"/>
</dbReference>
<evidence type="ECO:0000256" key="1">
    <source>
        <dbReference type="SAM" id="MobiDB-lite"/>
    </source>
</evidence>
<evidence type="ECO:0000313" key="2">
    <source>
        <dbReference type="EMBL" id="GAA1013199.1"/>
    </source>
</evidence>
<reference evidence="2 3" key="1">
    <citation type="journal article" date="2019" name="Int. J. Syst. Evol. Microbiol.">
        <title>The Global Catalogue of Microorganisms (GCM) 10K type strain sequencing project: providing services to taxonomists for standard genome sequencing and annotation.</title>
        <authorList>
            <consortium name="The Broad Institute Genomics Platform"/>
            <consortium name="The Broad Institute Genome Sequencing Center for Infectious Disease"/>
            <person name="Wu L."/>
            <person name="Ma J."/>
        </authorList>
    </citation>
    <scope>NUCLEOTIDE SEQUENCE [LARGE SCALE GENOMIC DNA]</scope>
    <source>
        <strain evidence="2 3">JCM 11269</strain>
    </source>
</reference>
<comment type="caution">
    <text evidence="2">The sequence shown here is derived from an EMBL/GenBank/DDBJ whole genome shotgun (WGS) entry which is preliminary data.</text>
</comment>
<accession>A0ABN1T2G2</accession>
<sequence length="57" mass="5877">MRRPVPAPVSRSHSGTGARERPASAHGTEPAPAALTAHGATEQSESAVHRHASADAW</sequence>
<evidence type="ECO:0000313" key="3">
    <source>
        <dbReference type="Proteomes" id="UP001501072"/>
    </source>
</evidence>
<gene>
    <name evidence="2" type="ORF">GCM10009564_39150</name>
</gene>
<feature type="region of interest" description="Disordered" evidence="1">
    <location>
        <begin position="1"/>
        <end position="57"/>
    </location>
</feature>